<dbReference type="EMBL" id="JABFJV010000078">
    <property type="protein sequence ID" value="NOK34664.1"/>
    <property type="molecule type" value="Genomic_DNA"/>
</dbReference>
<accession>A0A7Y4KKL5</accession>
<evidence type="ECO:0000259" key="1">
    <source>
        <dbReference type="Pfam" id="PF14065"/>
    </source>
</evidence>
<dbReference type="RefSeq" id="WP_171435695.1">
    <property type="nucleotide sequence ID" value="NZ_JABFJV010000078.1"/>
</dbReference>
<evidence type="ECO:0000313" key="3">
    <source>
        <dbReference type="Proteomes" id="UP000563426"/>
    </source>
</evidence>
<dbReference type="Proteomes" id="UP000563426">
    <property type="component" value="Unassembled WGS sequence"/>
</dbReference>
<evidence type="ECO:0000313" key="2">
    <source>
        <dbReference type="EMBL" id="NOK34664.1"/>
    </source>
</evidence>
<dbReference type="Pfam" id="PF14065">
    <property type="entry name" value="Pvc16_N"/>
    <property type="match status" value="1"/>
</dbReference>
<reference evidence="2 3" key="1">
    <citation type="submission" date="2020-05" db="EMBL/GenBank/DDBJ databases">
        <authorList>
            <person name="Whitworth D."/>
        </authorList>
    </citation>
    <scope>NUCLEOTIDE SEQUENCE [LARGE SCALE GENOMIC DNA]</scope>
    <source>
        <strain evidence="2 3">AB043B</strain>
    </source>
</reference>
<gene>
    <name evidence="2" type="ORF">HMI49_15800</name>
</gene>
<organism evidence="2 3">
    <name type="scientific">Corallococcus exercitus</name>
    <dbReference type="NCBI Taxonomy" id="2316736"/>
    <lineage>
        <taxon>Bacteria</taxon>
        <taxon>Pseudomonadati</taxon>
        <taxon>Myxococcota</taxon>
        <taxon>Myxococcia</taxon>
        <taxon>Myxococcales</taxon>
        <taxon>Cystobacterineae</taxon>
        <taxon>Myxococcaceae</taxon>
        <taxon>Corallococcus</taxon>
    </lineage>
</organism>
<sequence>MSNYLAIATVTSALQHLILKGLQSAQWGFAYELGVTVNTPEAARPQALDSVDQINLFLYQALPNAAWRNEVLPAQVKKGEQGFPPLALDLYYLITAYTPNDDGLEAHRLLGRALSVLHDHAVLSATELQAALLHADVHQQVERIRLSPHPLTVEEMSKLWGMFQRPYRMSVAWQVSVVLIDSTRPARAPLPVLTRGASDRGVAVQPDLEPVTPGLDLLSFPKQQPSAVMGDVLSLTGHRLADGPARVALTHSRWSSAQYLPPSTVTARSASVTLPTGGTADASLPAGLYTLALAITRQPGDSEFLTNALPFSLAPTLVSITPTHRSPDDDGVLVVTATASPQVRPDQRVSLIVGHREFKADALTAQGATLSFRLTGLPPGKYRLRLRVDGVDSLVVDRSKTPPVFIGPELEVA</sequence>
<proteinExistence type="predicted"/>
<dbReference type="AlphaFoldDB" id="A0A7Y4KKL5"/>
<comment type="caution">
    <text evidence="2">The sequence shown here is derived from an EMBL/GenBank/DDBJ whole genome shotgun (WGS) entry which is preliminary data.</text>
</comment>
<keyword evidence="3" id="KW-1185">Reference proteome</keyword>
<name>A0A7Y4KKL5_9BACT</name>
<dbReference type="InterPro" id="IPR025351">
    <property type="entry name" value="Pvc16_N"/>
</dbReference>
<feature type="domain" description="Pvc16 N-terminal" evidence="1">
    <location>
        <begin position="9"/>
        <end position="193"/>
    </location>
</feature>
<protein>
    <submittedName>
        <fullName evidence="2">DUF4255 domain-containing protein</fullName>
    </submittedName>
</protein>